<dbReference type="PANTHER" id="PTHR33116:SF78">
    <property type="entry name" value="OS12G0587133 PROTEIN"/>
    <property type="match status" value="1"/>
</dbReference>
<protein>
    <submittedName>
        <fullName evidence="1">General transcription factor 2-related zinc finger protein</fullName>
    </submittedName>
</protein>
<dbReference type="AlphaFoldDB" id="A0A1D6LGW3"/>
<dbReference type="EMBL" id="CM000782">
    <property type="protein sequence ID" value="AQK79126.1"/>
    <property type="molecule type" value="Genomic_DNA"/>
</dbReference>
<proteinExistence type="predicted"/>
<accession>A0A1D6LGW3</accession>
<evidence type="ECO:0000313" key="1">
    <source>
        <dbReference type="EMBL" id="AQK79127.1"/>
    </source>
</evidence>
<reference evidence="1" key="1">
    <citation type="submission" date="2015-12" db="EMBL/GenBank/DDBJ databases">
        <title>Update maize B73 reference genome by single molecule sequencing technologies.</title>
        <authorList>
            <consortium name="Maize Genome Sequencing Project"/>
            <person name="Ware D."/>
        </authorList>
    </citation>
    <scope>NUCLEOTIDE SEQUENCE</scope>
    <source>
        <tissue evidence="1">Seedling</tissue>
    </source>
</reference>
<sequence>MPFILVMDILGCLVTKAEEEGLLQPLSSKPLQHRISLYADDAVVFFHPRENEILTVLSILNLFGEASGLKTNIQKSIVYPIRCGEEELITLHDRLPCELSSFLCKYLGLPLSLKKLSKNQVQPIIDRVADQLSGWKADLMTRAGRRVHVQYVMTCMLIYLAMAVDIPLGSLKALVTGTGNLATFLVPGTWEQSRSSSVKS</sequence>
<dbReference type="PANTHER" id="PTHR33116">
    <property type="entry name" value="REVERSE TRANSCRIPTASE ZINC-BINDING DOMAIN-CONTAINING PROTEIN-RELATED-RELATED"/>
    <property type="match status" value="1"/>
</dbReference>
<name>A0A1D6LGW3_MAIZE</name>
<gene>
    <name evidence="1" type="ORF">ZEAMMB73_Zm00001d035503</name>
</gene>
<organism evidence="1">
    <name type="scientific">Zea mays</name>
    <name type="common">Maize</name>
    <dbReference type="NCBI Taxonomy" id="4577"/>
    <lineage>
        <taxon>Eukaryota</taxon>
        <taxon>Viridiplantae</taxon>
        <taxon>Streptophyta</taxon>
        <taxon>Embryophyta</taxon>
        <taxon>Tracheophyta</taxon>
        <taxon>Spermatophyta</taxon>
        <taxon>Magnoliopsida</taxon>
        <taxon>Liliopsida</taxon>
        <taxon>Poales</taxon>
        <taxon>Poaceae</taxon>
        <taxon>PACMAD clade</taxon>
        <taxon>Panicoideae</taxon>
        <taxon>Andropogonodae</taxon>
        <taxon>Andropogoneae</taxon>
        <taxon>Tripsacinae</taxon>
        <taxon>Zea</taxon>
    </lineage>
</organism>
<dbReference type="EMBL" id="CM000782">
    <property type="protein sequence ID" value="AQK79127.1"/>
    <property type="molecule type" value="Genomic_DNA"/>
</dbReference>